<dbReference type="SUPFAM" id="SSF47266">
    <property type="entry name" value="4-helical cytokines"/>
    <property type="match status" value="1"/>
</dbReference>
<dbReference type="SUPFAM" id="SSF63501">
    <property type="entry name" value="Frizzled cysteine-rich domain"/>
    <property type="match status" value="1"/>
</dbReference>
<keyword evidence="8" id="KW-0963">Cytoplasm</keyword>
<gene>
    <name evidence="21" type="ORF">F2P81_006523</name>
</gene>
<evidence type="ECO:0000313" key="22">
    <source>
        <dbReference type="Proteomes" id="UP000438429"/>
    </source>
</evidence>
<evidence type="ECO:0000256" key="18">
    <source>
        <dbReference type="ARBA" id="ARBA00047984"/>
    </source>
</evidence>
<dbReference type="Gene3D" id="1.20.1250.10">
    <property type="match status" value="1"/>
</dbReference>
<dbReference type="InterPro" id="IPR036790">
    <property type="entry name" value="Frizzled_dom_sf"/>
</dbReference>
<dbReference type="InterPro" id="IPR041679">
    <property type="entry name" value="DNA2/NAM7-like_C"/>
</dbReference>
<dbReference type="Gene3D" id="1.10.2000.10">
    <property type="entry name" value="Frizzled cysteine-rich domain"/>
    <property type="match status" value="1"/>
</dbReference>
<reference evidence="21 22" key="1">
    <citation type="submission" date="2019-06" db="EMBL/GenBank/DDBJ databases">
        <title>Draft genomes of female and male turbot (Scophthalmus maximus).</title>
        <authorList>
            <person name="Xu H."/>
            <person name="Xu X.-W."/>
            <person name="Shao C."/>
            <person name="Chen S."/>
        </authorList>
    </citation>
    <scope>NUCLEOTIDE SEQUENCE [LARGE SCALE GENOMIC DNA]</scope>
    <source>
        <strain evidence="21">Ysfricsl-2016a</strain>
        <tissue evidence="21">Blood</tissue>
    </source>
</reference>
<dbReference type="PANTHER" id="PTHR45418:SF1">
    <property type="entry name" value="CANCER_TESTIS ANTIGEN 55"/>
    <property type="match status" value="1"/>
</dbReference>
<dbReference type="GO" id="GO:0005524">
    <property type="term" value="F:ATP binding"/>
    <property type="evidence" value="ECO:0007669"/>
    <property type="project" value="UniProtKB-KW"/>
</dbReference>
<comment type="catalytic activity">
    <reaction evidence="18">
        <text>ATP + H2O = ADP + phosphate + H(+)</text>
        <dbReference type="Rhea" id="RHEA:13065"/>
        <dbReference type="ChEBI" id="CHEBI:15377"/>
        <dbReference type="ChEBI" id="CHEBI:15378"/>
        <dbReference type="ChEBI" id="CHEBI:30616"/>
        <dbReference type="ChEBI" id="CHEBI:43474"/>
        <dbReference type="ChEBI" id="CHEBI:456216"/>
        <dbReference type="EC" id="3.6.4.13"/>
    </reaction>
</comment>
<evidence type="ECO:0000256" key="8">
    <source>
        <dbReference type="ARBA" id="ARBA00022490"/>
    </source>
</evidence>
<dbReference type="GO" id="GO:0005179">
    <property type="term" value="F:hormone activity"/>
    <property type="evidence" value="ECO:0007669"/>
    <property type="project" value="UniProtKB-KW"/>
</dbReference>
<dbReference type="InterPro" id="IPR027417">
    <property type="entry name" value="P-loop_NTPase"/>
</dbReference>
<comment type="similarity">
    <text evidence="3">Belongs to the DNA2/NAM7 helicase family. SDE3 subfamily.</text>
</comment>
<dbReference type="InterPro" id="IPR009079">
    <property type="entry name" value="4_helix_cytokine-like_core"/>
</dbReference>
<keyword evidence="16" id="KW-0067">ATP-binding</keyword>
<dbReference type="CDD" id="cd03580">
    <property type="entry name" value="NTR_Sfrp1_like"/>
    <property type="match status" value="1"/>
</dbReference>
<protein>
    <recommendedName>
        <fullName evidence="6">RNA helicase</fullName>
        <ecNumber evidence="6">3.6.4.13</ecNumber>
    </recommendedName>
</protein>
<comment type="similarity">
    <text evidence="4 19">Belongs to the somatotropin/prolactin family.</text>
</comment>
<dbReference type="Pfam" id="PF13086">
    <property type="entry name" value="AAA_11"/>
    <property type="match status" value="2"/>
</dbReference>
<evidence type="ECO:0000256" key="10">
    <source>
        <dbReference type="ARBA" id="ARBA00022687"/>
    </source>
</evidence>
<dbReference type="CDD" id="cd18078">
    <property type="entry name" value="DEXXQc_Mov10L1"/>
    <property type="match status" value="1"/>
</dbReference>
<evidence type="ECO:0000256" key="6">
    <source>
        <dbReference type="ARBA" id="ARBA00012552"/>
    </source>
</evidence>
<dbReference type="GO" id="GO:0003724">
    <property type="term" value="F:RNA helicase activity"/>
    <property type="evidence" value="ECO:0007669"/>
    <property type="project" value="UniProtKB-EC"/>
</dbReference>
<dbReference type="EMBL" id="VEVO01000006">
    <property type="protein sequence ID" value="KAF0040625.1"/>
    <property type="molecule type" value="Genomic_DNA"/>
</dbReference>
<evidence type="ECO:0000256" key="11">
    <source>
        <dbReference type="ARBA" id="ARBA00022729"/>
    </source>
</evidence>
<dbReference type="FunFam" id="3.40.50.300:FF:000864">
    <property type="entry name" value="Mov10-like RISC complex RNA helicase 1"/>
    <property type="match status" value="1"/>
</dbReference>
<dbReference type="SMART" id="SM00063">
    <property type="entry name" value="FRI"/>
    <property type="match status" value="1"/>
</dbReference>
<dbReference type="FunFam" id="1.10.2000.10:FF:000001">
    <property type="entry name" value="secreted frizzled-related protein 2"/>
    <property type="match status" value="1"/>
</dbReference>
<keyword evidence="13" id="KW-0221">Differentiation</keyword>
<dbReference type="GO" id="GO:0016787">
    <property type="term" value="F:hydrolase activity"/>
    <property type="evidence" value="ECO:0007669"/>
    <property type="project" value="UniProtKB-KW"/>
</dbReference>
<evidence type="ECO:0000256" key="9">
    <source>
        <dbReference type="ARBA" id="ARBA00022525"/>
    </source>
</evidence>
<evidence type="ECO:0000256" key="14">
    <source>
        <dbReference type="ARBA" id="ARBA00022801"/>
    </source>
</evidence>
<name>A0A6A4T652_SCOMX</name>
<comment type="subcellular location">
    <subcellularLocation>
        <location evidence="1">Cytoplasm</location>
    </subcellularLocation>
    <subcellularLocation>
        <location evidence="2 19">Secreted</location>
    </subcellularLocation>
</comment>
<dbReference type="Pfam" id="PF01392">
    <property type="entry name" value="Fz"/>
    <property type="match status" value="1"/>
</dbReference>
<keyword evidence="9" id="KW-0964">Secreted</keyword>
<sequence length="1543" mass="172442">MLTAVRCMLSKLVSPLWRTGEVDGEGFTSGTSDVEDIRHLRGSVVTQLCLDYGMIDDAVYFTSGQVLGGMPLKEGDLVNGIAVRDGAQGGWKALRVEKSADAWEDGGKTSLEADCMQLRPLIGTVTSFEGDGGYINQTTYFPRHSLWEGYEPMKGDWVQAKYFINPTHWTTQANSVAPLRYRRLDRSSSAARLPDTDLRSLLENKGELDVTEYGQFGDLRIGERQELVLWIQNKGSETHRLKRCDFAGWDSKEQFSLVTVKGSTTTRQKQTLRGNGPESGKEVCDAKELNKVNGDVVKKNNHSLGVRREERELDIPPGERLSVVVACQAKLTKRRLPSFLLNYPVPQALKDCVEAQNDVLVTQPCLGEVLSASNMLARFSALLWLEELHAERELREFTISGALLKKGAAYLHLEVNGLAEGRPSLNISDRIVLKKPRSDGVVIEYISYVTEINDESVSLRVNSEFLHSYLGEPLDVEFSYNSQYPNYMTFKKEKETQVLFPTTVTLQPPLWTGKWEDEPDQNKAIGDNEAPALENGKVSSMSVNMKSKATQTKHGGLLSKPIPSKGHFFNPELNPPQREAVKRILEGECRPIPYVLFGPPGTGKTITLIEAILQVYHFIPSSRVLVCTPSNSAADLICIRLHDSGFLHAASLARVNASCRQDESIPEVLRLYSRAGEDIRQACYNRIVVSTCSSAGMFHNLGLQVGHFTHVFLDEAGQATEPESSIPMSLVSERDGQIVLAGDPRQLGPIVKSKLAAAFGLGVSLLERLMSNPLYSRHDWGYNPKLVTKLIYNYRSHEALLVLPSKLFYQGELCCKAPRAIADSLCQWKNLPKKGFPLLFHGVRGTEMREGNNPSWFNPVEAVQAMLYCCQLSKKLYNPVNASDIGIIAPYKKQCEKIRVLLGKVGLSDIKVGSVEEFQGQEFLVIIMSTVRSNESVQTDDLQSALGFLANPKRFNVAITRPKALLLIVGNPHILIRDLCFRALLQYCFINGAYLGCDPPPSLRDSQIMAVFLTVALLAMAHPSMALFDMGQSTRCVTIPNQMKVCKDVGYSEMRLPNFLGHSNLEGEVVPRSEDWKPLLQTGCHPQAQAFLCSLIAPVCLDTFIQPCRSLCVAVRDSCAPVLACQGHPWPEALDCDRFPAEEDMCLTPHAKFSHFAKDLPKPACQNCPAVEEAPAMKTVLDAFCQHDFAVTAKLHRLRLPTGEPEFEVEGRVEFIRQGPLLSYDTQHLLQQWLLINLQCANVLVRPGRSQLYVLTGSVQPDGTLALTRLFPWHKKDTNIAVATRFHTSYAHDLRKEKKQMEEEDKGTELDIPRRAAKGWFAVLMLVYMELSMRAGTAPICPYGQAGCHVPTLADLFDRVIQQSSRMHGISSDLHSQFEQYFLPSKNLIGKRKCHTYGILTPDDKENAQRLGREQLTEVILRLLGAWGDPLSQFYQSMSRDQNQDFNHYSSNKAMEISDMVHELRDGVAKMAEKMKLSGVLDNTVSYVSPESFVPFSTVSYYKRGELNPMDHHDLLHCFRRDSNKVKNYLRILKCTTLPGLDC</sequence>
<organism evidence="21 22">
    <name type="scientific">Scophthalmus maximus</name>
    <name type="common">Turbot</name>
    <name type="synonym">Psetta maxima</name>
    <dbReference type="NCBI Taxonomy" id="52904"/>
    <lineage>
        <taxon>Eukaryota</taxon>
        <taxon>Metazoa</taxon>
        <taxon>Chordata</taxon>
        <taxon>Craniata</taxon>
        <taxon>Vertebrata</taxon>
        <taxon>Euteleostomi</taxon>
        <taxon>Actinopterygii</taxon>
        <taxon>Neopterygii</taxon>
        <taxon>Teleostei</taxon>
        <taxon>Neoteleostei</taxon>
        <taxon>Acanthomorphata</taxon>
        <taxon>Carangaria</taxon>
        <taxon>Pleuronectiformes</taxon>
        <taxon>Pleuronectoidei</taxon>
        <taxon>Scophthalmidae</taxon>
        <taxon>Scophthalmus</taxon>
    </lineage>
</organism>
<dbReference type="PROSITE" id="PS00338">
    <property type="entry name" value="SOMATOTROPIN_2"/>
    <property type="match status" value="1"/>
</dbReference>
<evidence type="ECO:0000256" key="12">
    <source>
        <dbReference type="ARBA" id="ARBA00022741"/>
    </source>
</evidence>
<evidence type="ECO:0000256" key="3">
    <source>
        <dbReference type="ARBA" id="ARBA00005601"/>
    </source>
</evidence>
<dbReference type="EC" id="3.6.4.13" evidence="6"/>
<dbReference type="InterPro" id="IPR049080">
    <property type="entry name" value="MOV-10-like_beta-barrel"/>
</dbReference>
<keyword evidence="12" id="KW-0547">Nucleotide-binding</keyword>
<dbReference type="InterPro" id="IPR047187">
    <property type="entry name" value="SF1_C_Upf1"/>
</dbReference>
<dbReference type="Pfam" id="PF21634">
    <property type="entry name" value="MOV-10_beta-barrel"/>
    <property type="match status" value="1"/>
</dbReference>
<evidence type="ECO:0000256" key="1">
    <source>
        <dbReference type="ARBA" id="ARBA00004496"/>
    </source>
</evidence>
<accession>A0A6A4T652</accession>
<evidence type="ECO:0000256" key="19">
    <source>
        <dbReference type="RuleBase" id="RU003618"/>
    </source>
</evidence>
<dbReference type="Proteomes" id="UP000438429">
    <property type="component" value="Unassembled WGS sequence"/>
</dbReference>
<evidence type="ECO:0000256" key="4">
    <source>
        <dbReference type="ARBA" id="ARBA00008474"/>
    </source>
</evidence>
<keyword evidence="10" id="KW-0879">Wnt signaling pathway</keyword>
<proteinExistence type="inferred from homology"/>
<evidence type="ECO:0000259" key="20">
    <source>
        <dbReference type="SMART" id="SM00063"/>
    </source>
</evidence>
<comment type="similarity">
    <text evidence="5">Belongs to the secreted frizzled-related protein (sFRP) family.</text>
</comment>
<evidence type="ECO:0000256" key="17">
    <source>
        <dbReference type="ARBA" id="ARBA00023157"/>
    </source>
</evidence>
<dbReference type="Pfam" id="PF00103">
    <property type="entry name" value="Hormone_1"/>
    <property type="match status" value="1"/>
</dbReference>
<feature type="domain" description="FZ" evidence="20">
    <location>
        <begin position="1035"/>
        <end position="1151"/>
    </location>
</feature>
<dbReference type="InterPro" id="IPR001400">
    <property type="entry name" value="Somatotropin/Prolactin"/>
</dbReference>
<keyword evidence="11" id="KW-0732">Signal</keyword>
<keyword evidence="7" id="KW-0217">Developmental protein</keyword>
<evidence type="ECO:0000256" key="15">
    <source>
        <dbReference type="ARBA" id="ARBA00022806"/>
    </source>
</evidence>
<dbReference type="SUPFAM" id="SSF52540">
    <property type="entry name" value="P-loop containing nucleoside triphosphate hydrolases"/>
    <property type="match status" value="1"/>
</dbReference>
<dbReference type="Pfam" id="PF13087">
    <property type="entry name" value="AAA_12"/>
    <property type="match status" value="1"/>
</dbReference>
<dbReference type="CDD" id="cd18808">
    <property type="entry name" value="SF1_C_Upf1"/>
    <property type="match status" value="1"/>
</dbReference>
<evidence type="ECO:0000256" key="2">
    <source>
        <dbReference type="ARBA" id="ARBA00004613"/>
    </source>
</evidence>
<dbReference type="InterPro" id="IPR020067">
    <property type="entry name" value="Frizzled_dom"/>
</dbReference>
<dbReference type="PANTHER" id="PTHR45418">
    <property type="entry name" value="CANCER/TESTIS ANTIGEN 55"/>
    <property type="match status" value="1"/>
</dbReference>
<evidence type="ECO:0000256" key="7">
    <source>
        <dbReference type="ARBA" id="ARBA00022473"/>
    </source>
</evidence>
<comment type="caution">
    <text evidence="21">The sequence shown here is derived from an EMBL/GenBank/DDBJ whole genome shotgun (WGS) entry which is preliminary data.</text>
</comment>
<dbReference type="GO" id="GO:0005737">
    <property type="term" value="C:cytoplasm"/>
    <property type="evidence" value="ECO:0007669"/>
    <property type="project" value="UniProtKB-SubCell"/>
</dbReference>
<keyword evidence="19" id="KW-0372">Hormone</keyword>
<dbReference type="GO" id="GO:0016055">
    <property type="term" value="P:Wnt signaling pathway"/>
    <property type="evidence" value="ECO:0007669"/>
    <property type="project" value="UniProtKB-KW"/>
</dbReference>
<dbReference type="PRINTS" id="PR00836">
    <property type="entry name" value="SOMATOTROPIN"/>
</dbReference>
<dbReference type="Gene3D" id="3.40.50.300">
    <property type="entry name" value="P-loop containing nucleotide triphosphate hydrolases"/>
    <property type="match status" value="2"/>
</dbReference>
<dbReference type="GO" id="GO:0030154">
    <property type="term" value="P:cell differentiation"/>
    <property type="evidence" value="ECO:0007669"/>
    <property type="project" value="UniProtKB-KW"/>
</dbReference>
<dbReference type="PROSITE" id="PS00266">
    <property type="entry name" value="SOMATOTROPIN_1"/>
    <property type="match status" value="1"/>
</dbReference>
<dbReference type="InterPro" id="IPR041677">
    <property type="entry name" value="DNA2/NAM7_AAA_11"/>
</dbReference>
<evidence type="ECO:0000256" key="5">
    <source>
        <dbReference type="ARBA" id="ARBA00010054"/>
    </source>
</evidence>
<evidence type="ECO:0000256" key="13">
    <source>
        <dbReference type="ARBA" id="ARBA00022782"/>
    </source>
</evidence>
<keyword evidence="17" id="KW-1015">Disulfide bond</keyword>
<dbReference type="GO" id="GO:0005576">
    <property type="term" value="C:extracellular region"/>
    <property type="evidence" value="ECO:0007669"/>
    <property type="project" value="UniProtKB-SubCell"/>
</dbReference>
<evidence type="ECO:0000256" key="16">
    <source>
        <dbReference type="ARBA" id="ARBA00022840"/>
    </source>
</evidence>
<keyword evidence="15" id="KW-0347">Helicase</keyword>
<evidence type="ECO:0000313" key="21">
    <source>
        <dbReference type="EMBL" id="KAF0040625.1"/>
    </source>
</evidence>
<keyword evidence="14" id="KW-0378">Hydrolase</keyword>
<dbReference type="InterPro" id="IPR018116">
    <property type="entry name" value="Somatotropin_CS"/>
</dbReference>